<accession>A0A915KV11</accession>
<feature type="compositionally biased region" description="Polar residues" evidence="1">
    <location>
        <begin position="131"/>
        <end position="144"/>
    </location>
</feature>
<protein>
    <submittedName>
        <fullName evidence="3">Uncharacterized protein</fullName>
    </submittedName>
</protein>
<keyword evidence="2" id="KW-1185">Reference proteome</keyword>
<evidence type="ECO:0000256" key="1">
    <source>
        <dbReference type="SAM" id="MobiDB-lite"/>
    </source>
</evidence>
<evidence type="ECO:0000313" key="3">
    <source>
        <dbReference type="WBParaSite" id="nRc.2.0.1.t42630-RA"/>
    </source>
</evidence>
<proteinExistence type="predicted"/>
<organism evidence="2 3">
    <name type="scientific">Romanomermis culicivorax</name>
    <name type="common">Nematode worm</name>
    <dbReference type="NCBI Taxonomy" id="13658"/>
    <lineage>
        <taxon>Eukaryota</taxon>
        <taxon>Metazoa</taxon>
        <taxon>Ecdysozoa</taxon>
        <taxon>Nematoda</taxon>
        <taxon>Enoplea</taxon>
        <taxon>Dorylaimia</taxon>
        <taxon>Mermithida</taxon>
        <taxon>Mermithoidea</taxon>
        <taxon>Mermithidae</taxon>
        <taxon>Romanomermis</taxon>
    </lineage>
</organism>
<name>A0A915KV11_ROMCU</name>
<dbReference type="WBParaSite" id="nRc.2.0.1.t42630-RA">
    <property type="protein sequence ID" value="nRc.2.0.1.t42630-RA"/>
    <property type="gene ID" value="nRc.2.0.1.g42630"/>
</dbReference>
<evidence type="ECO:0000313" key="2">
    <source>
        <dbReference type="Proteomes" id="UP000887565"/>
    </source>
</evidence>
<reference evidence="3" key="1">
    <citation type="submission" date="2022-11" db="UniProtKB">
        <authorList>
            <consortium name="WormBaseParasite"/>
        </authorList>
    </citation>
    <scope>IDENTIFICATION</scope>
</reference>
<dbReference type="Proteomes" id="UP000887565">
    <property type="component" value="Unplaced"/>
</dbReference>
<sequence>MSDNLANPWFNDRRIIFNGPRRLRDNLSQILNNLNQQTTIMVFNGGAEIFLADFRKIMHENPELITQLSDQLQRLNDVLHGRANNVRRHVIAERGNRRAVVPLPVAPLNSSSNLSAINRTLSDDLGHAMNHSPSSSVTANQESSTRTHRRYTDGSIDRFPSSVNSRFDFDSNDSTVVSIEVDRQQTGRIFTLVFINRVASNQENREGLEITLIFVTKPGKPIMKCIQMLQYCHDEPLGPTKSRFRSN</sequence>
<feature type="region of interest" description="Disordered" evidence="1">
    <location>
        <begin position="124"/>
        <end position="157"/>
    </location>
</feature>
<dbReference type="AlphaFoldDB" id="A0A915KV11"/>